<dbReference type="SUPFAM" id="SSF141868">
    <property type="entry name" value="EAL domain-like"/>
    <property type="match status" value="1"/>
</dbReference>
<dbReference type="Proteomes" id="UP000718593">
    <property type="component" value="Unassembled WGS sequence"/>
</dbReference>
<dbReference type="InterPro" id="IPR001633">
    <property type="entry name" value="EAL_dom"/>
</dbReference>
<sequence>MPVEDLIRYFNAADAAGESTLYEAGDRVEAWHGGLHLGSLFQPIVDLRRERVIGHQASLTVRRTDGRALPADTVFAASPDGPGVVHVDRLVRTLHALNFLAQRRHAGGYLQVAVHPRHLQAVSNQHGLVYEAILKRCGLGPADIVLAIDASAIDPHGPGTQALANYRQRGYRLALPAPEAALGLPEALALQPDILQVTAADPTLCATVRAAGALVEARGIDDGAAFRSALASGADLGLGRLFGEPAAACHPTHAAQRVAYNSPSSFGAHP</sequence>
<accession>A0A930FZ84</accession>
<evidence type="ECO:0000313" key="3">
    <source>
        <dbReference type="Proteomes" id="UP000718593"/>
    </source>
</evidence>
<dbReference type="InterPro" id="IPR035919">
    <property type="entry name" value="EAL_sf"/>
</dbReference>
<feature type="domain" description="EAL" evidence="1">
    <location>
        <begin position="38"/>
        <end position="175"/>
    </location>
</feature>
<evidence type="ECO:0000313" key="2">
    <source>
        <dbReference type="EMBL" id="MBF1165119.1"/>
    </source>
</evidence>
<dbReference type="Pfam" id="PF00563">
    <property type="entry name" value="EAL"/>
    <property type="match status" value="1"/>
</dbReference>
<dbReference type="AlphaFoldDB" id="A0A930FZ84"/>
<name>A0A930FZ84_9RHOO</name>
<gene>
    <name evidence="2" type="ORF">HXL68_08765</name>
</gene>
<organism evidence="2 3">
    <name type="scientific">Dechloromonas agitata</name>
    <dbReference type="NCBI Taxonomy" id="73030"/>
    <lineage>
        <taxon>Bacteria</taxon>
        <taxon>Pseudomonadati</taxon>
        <taxon>Pseudomonadota</taxon>
        <taxon>Betaproteobacteria</taxon>
        <taxon>Rhodocyclales</taxon>
        <taxon>Azonexaceae</taxon>
        <taxon>Dechloromonas</taxon>
    </lineage>
</organism>
<comment type="caution">
    <text evidence="2">The sequence shown here is derived from an EMBL/GenBank/DDBJ whole genome shotgun (WGS) entry which is preliminary data.</text>
</comment>
<dbReference type="Gene3D" id="3.20.20.450">
    <property type="entry name" value="EAL domain"/>
    <property type="match status" value="1"/>
</dbReference>
<reference evidence="2" key="1">
    <citation type="submission" date="2020-04" db="EMBL/GenBank/DDBJ databases">
        <title>Deep metagenomics examines the oral microbiome during advanced dental caries in children, revealing novel taxa and co-occurrences with host molecules.</title>
        <authorList>
            <person name="Baker J.L."/>
            <person name="Morton J.T."/>
            <person name="Dinis M."/>
            <person name="Alvarez R."/>
            <person name="Tran N.C."/>
            <person name="Knight R."/>
            <person name="Edlund A."/>
        </authorList>
    </citation>
    <scope>NUCLEOTIDE SEQUENCE</scope>
    <source>
        <strain evidence="2">JCVI_32_bin.24</strain>
    </source>
</reference>
<dbReference type="EMBL" id="JABZMI010000154">
    <property type="protein sequence ID" value="MBF1165119.1"/>
    <property type="molecule type" value="Genomic_DNA"/>
</dbReference>
<evidence type="ECO:0000259" key="1">
    <source>
        <dbReference type="Pfam" id="PF00563"/>
    </source>
</evidence>
<protein>
    <submittedName>
        <fullName evidence="2">EAL domain-containing protein</fullName>
    </submittedName>
</protein>
<proteinExistence type="predicted"/>